<accession>A0A6N6M0Y4</accession>
<dbReference type="InterPro" id="IPR006225">
    <property type="entry name" value="PsdUridine_synth_RluC/D"/>
</dbReference>
<gene>
    <name evidence="8" type="ORF">F3059_13460</name>
</gene>
<dbReference type="Gene3D" id="3.30.2350.10">
    <property type="entry name" value="Pseudouridine synthase"/>
    <property type="match status" value="1"/>
</dbReference>
<feature type="domain" description="RNA-binding S4" evidence="7">
    <location>
        <begin position="24"/>
        <end position="89"/>
    </location>
</feature>
<dbReference type="InterPro" id="IPR002942">
    <property type="entry name" value="S4_RNA-bd"/>
</dbReference>
<dbReference type="GO" id="GO:0120159">
    <property type="term" value="F:rRNA pseudouridine synthase activity"/>
    <property type="evidence" value="ECO:0007669"/>
    <property type="project" value="UniProtKB-ARBA"/>
</dbReference>
<dbReference type="SMART" id="SM00363">
    <property type="entry name" value="S4"/>
    <property type="match status" value="1"/>
</dbReference>
<comment type="similarity">
    <text evidence="1 6">Belongs to the pseudouridine synthase RluA family.</text>
</comment>
<evidence type="ECO:0000313" key="9">
    <source>
        <dbReference type="Proteomes" id="UP000435357"/>
    </source>
</evidence>
<dbReference type="GO" id="GO:0000455">
    <property type="term" value="P:enzyme-directed rRNA pseudouridine synthesis"/>
    <property type="evidence" value="ECO:0007669"/>
    <property type="project" value="UniProtKB-ARBA"/>
</dbReference>
<dbReference type="CDD" id="cd00165">
    <property type="entry name" value="S4"/>
    <property type="match status" value="1"/>
</dbReference>
<dbReference type="RefSeq" id="WP_151170163.1">
    <property type="nucleotide sequence ID" value="NZ_WACR01000014.1"/>
</dbReference>
<dbReference type="FunFam" id="3.30.2350.10:FF:000006">
    <property type="entry name" value="Pseudouridine synthase"/>
    <property type="match status" value="1"/>
</dbReference>
<evidence type="ECO:0000256" key="3">
    <source>
        <dbReference type="ARBA" id="ARBA00023235"/>
    </source>
</evidence>
<evidence type="ECO:0000259" key="7">
    <source>
        <dbReference type="SMART" id="SM00363"/>
    </source>
</evidence>
<comment type="caution">
    <text evidence="8">The sequence shown here is derived from an EMBL/GenBank/DDBJ whole genome shotgun (WGS) entry which is preliminary data.</text>
</comment>
<sequence>MEENEEQDLIVNHTVVADVGQSLIRIDKFLNDRLPNASRNKIQEALKSGNIKVNDEDVKPNYKIRPNDVVTVIIPADKEPMKAEPEEIPLDVLFEDDEVMVINKPAGLVVHPGVGNRSGTLVNGLLHHIKNLPEKNGSDRPGIVHRLDKLTSGLMVIGKTEQALNKLAAQFFHRTTDRQYIALVWGDLEEDEGIIEGNIGRSLKNRKLMSVFPEGDFGKPAITHYKVLERFGYVSVVSCKLETGRTHQIRVHFKHIGHPLFADPDYGGDKVLKGTVFKKYKQFVMNCFEMLNRQALHAKTLAFDHPKTGERMSFDSELPEDLQSVIDKWRSYIANRNPNEA</sequence>
<dbReference type="InterPro" id="IPR006224">
    <property type="entry name" value="PsdUridine_synth_RluA-like_CS"/>
</dbReference>
<evidence type="ECO:0000256" key="6">
    <source>
        <dbReference type="RuleBase" id="RU362028"/>
    </source>
</evidence>
<organism evidence="8 9">
    <name type="scientific">Salibacter halophilus</name>
    <dbReference type="NCBI Taxonomy" id="1803916"/>
    <lineage>
        <taxon>Bacteria</taxon>
        <taxon>Pseudomonadati</taxon>
        <taxon>Bacteroidota</taxon>
        <taxon>Flavobacteriia</taxon>
        <taxon>Flavobacteriales</taxon>
        <taxon>Salibacteraceae</taxon>
        <taxon>Salibacter</taxon>
    </lineage>
</organism>
<reference evidence="8 9" key="1">
    <citation type="submission" date="2019-09" db="EMBL/GenBank/DDBJ databases">
        <title>Genomes of Cryomorphaceae.</title>
        <authorList>
            <person name="Bowman J.P."/>
        </authorList>
    </citation>
    <scope>NUCLEOTIDE SEQUENCE [LARGE SCALE GENOMIC DNA]</scope>
    <source>
        <strain evidence="8 9">KCTC 52047</strain>
    </source>
</reference>
<dbReference type="InterPro" id="IPR036986">
    <property type="entry name" value="S4_RNA-bd_sf"/>
</dbReference>
<evidence type="ECO:0000256" key="2">
    <source>
        <dbReference type="ARBA" id="ARBA00022884"/>
    </source>
</evidence>
<keyword evidence="9" id="KW-1185">Reference proteome</keyword>
<dbReference type="Pfam" id="PF01479">
    <property type="entry name" value="S4"/>
    <property type="match status" value="1"/>
</dbReference>
<dbReference type="SUPFAM" id="SSF55120">
    <property type="entry name" value="Pseudouridine synthase"/>
    <property type="match status" value="1"/>
</dbReference>
<dbReference type="EMBL" id="WACR01000014">
    <property type="protein sequence ID" value="KAB1061825.1"/>
    <property type="molecule type" value="Genomic_DNA"/>
</dbReference>
<evidence type="ECO:0000256" key="1">
    <source>
        <dbReference type="ARBA" id="ARBA00010876"/>
    </source>
</evidence>
<dbReference type="EC" id="5.4.99.-" evidence="6"/>
<dbReference type="OrthoDB" id="9807829at2"/>
<dbReference type="PROSITE" id="PS01129">
    <property type="entry name" value="PSI_RLU"/>
    <property type="match status" value="1"/>
</dbReference>
<dbReference type="Gene3D" id="3.10.290.10">
    <property type="entry name" value="RNA-binding S4 domain"/>
    <property type="match status" value="1"/>
</dbReference>
<evidence type="ECO:0000313" key="8">
    <source>
        <dbReference type="EMBL" id="KAB1061825.1"/>
    </source>
</evidence>
<dbReference type="CDD" id="cd02869">
    <property type="entry name" value="PseudoU_synth_RluA_like"/>
    <property type="match status" value="1"/>
</dbReference>
<protein>
    <recommendedName>
        <fullName evidence="6">Pseudouridine synthase</fullName>
        <ecNumber evidence="6">5.4.99.-</ecNumber>
    </recommendedName>
</protein>
<name>A0A6N6M0Y4_9FLAO</name>
<keyword evidence="3 6" id="KW-0413">Isomerase</keyword>
<dbReference type="NCBIfam" id="TIGR00005">
    <property type="entry name" value="rluA_subfam"/>
    <property type="match status" value="1"/>
</dbReference>
<dbReference type="Proteomes" id="UP000435357">
    <property type="component" value="Unassembled WGS sequence"/>
</dbReference>
<dbReference type="InterPro" id="IPR006145">
    <property type="entry name" value="PsdUridine_synth_RsuA/RluA"/>
</dbReference>
<dbReference type="PANTHER" id="PTHR21600:SF44">
    <property type="entry name" value="RIBOSOMAL LARGE SUBUNIT PSEUDOURIDINE SYNTHASE D"/>
    <property type="match status" value="1"/>
</dbReference>
<comment type="catalytic activity">
    <reaction evidence="6">
        <text>a uridine in RNA = a pseudouridine in RNA</text>
        <dbReference type="Rhea" id="RHEA:48348"/>
        <dbReference type="Rhea" id="RHEA-COMP:12068"/>
        <dbReference type="Rhea" id="RHEA-COMP:12069"/>
        <dbReference type="ChEBI" id="CHEBI:65314"/>
        <dbReference type="ChEBI" id="CHEBI:65315"/>
    </reaction>
</comment>
<proteinExistence type="inferred from homology"/>
<evidence type="ECO:0000256" key="4">
    <source>
        <dbReference type="PIRSR" id="PIRSR606225-1"/>
    </source>
</evidence>
<dbReference type="PROSITE" id="PS50889">
    <property type="entry name" value="S4"/>
    <property type="match status" value="1"/>
</dbReference>
<dbReference type="PANTHER" id="PTHR21600">
    <property type="entry name" value="MITOCHONDRIAL RNA PSEUDOURIDINE SYNTHASE"/>
    <property type="match status" value="1"/>
</dbReference>
<dbReference type="Pfam" id="PF00849">
    <property type="entry name" value="PseudoU_synth_2"/>
    <property type="match status" value="1"/>
</dbReference>
<keyword evidence="2 5" id="KW-0694">RNA-binding</keyword>
<dbReference type="InterPro" id="IPR050188">
    <property type="entry name" value="RluA_PseudoU_synthase"/>
</dbReference>
<dbReference type="GO" id="GO:0003723">
    <property type="term" value="F:RNA binding"/>
    <property type="evidence" value="ECO:0007669"/>
    <property type="project" value="UniProtKB-KW"/>
</dbReference>
<dbReference type="AlphaFoldDB" id="A0A6N6M0Y4"/>
<evidence type="ECO:0000256" key="5">
    <source>
        <dbReference type="PROSITE-ProRule" id="PRU00182"/>
    </source>
</evidence>
<dbReference type="InterPro" id="IPR020103">
    <property type="entry name" value="PsdUridine_synth_cat_dom_sf"/>
</dbReference>
<comment type="function">
    <text evidence="6">Responsible for synthesis of pseudouridine from uracil.</text>
</comment>
<dbReference type="SUPFAM" id="SSF55174">
    <property type="entry name" value="Alpha-L RNA-binding motif"/>
    <property type="match status" value="1"/>
</dbReference>
<feature type="active site" evidence="4">
    <location>
        <position position="148"/>
    </location>
</feature>